<protein>
    <submittedName>
        <fullName evidence="2">Uncharacterized protein</fullName>
    </submittedName>
</protein>
<evidence type="ECO:0000256" key="1">
    <source>
        <dbReference type="SAM" id="Phobius"/>
    </source>
</evidence>
<dbReference type="AlphaFoldDB" id="A0A1Q5PQB7"/>
<accession>A0A1Q5PQB7</accession>
<dbReference type="RefSeq" id="WP_073708496.1">
    <property type="nucleotide sequence ID" value="NZ_MQSU01000001.1"/>
</dbReference>
<keyword evidence="1" id="KW-1133">Transmembrane helix</keyword>
<feature type="transmembrane region" description="Helical" evidence="1">
    <location>
        <begin position="80"/>
        <end position="99"/>
    </location>
</feature>
<comment type="caution">
    <text evidence="2">The sequence shown here is derived from an EMBL/GenBank/DDBJ whole genome shotgun (WGS) entry which is preliminary data.</text>
</comment>
<keyword evidence="1" id="KW-0472">Membrane</keyword>
<proteinExistence type="predicted"/>
<feature type="transmembrane region" description="Helical" evidence="1">
    <location>
        <begin position="44"/>
        <end position="68"/>
    </location>
</feature>
<evidence type="ECO:0000313" key="3">
    <source>
        <dbReference type="Proteomes" id="UP000186785"/>
    </source>
</evidence>
<gene>
    <name evidence="2" type="ORF">BSR29_01205</name>
</gene>
<dbReference type="EMBL" id="MQSV01000001">
    <property type="protein sequence ID" value="OKL49605.1"/>
    <property type="molecule type" value="Genomic_DNA"/>
</dbReference>
<evidence type="ECO:0000313" key="2">
    <source>
        <dbReference type="EMBL" id="OKL49605.1"/>
    </source>
</evidence>
<organism evidence="2 3">
    <name type="scientific">Boudabousia liubingyangii</name>
    <dbReference type="NCBI Taxonomy" id="1921764"/>
    <lineage>
        <taxon>Bacteria</taxon>
        <taxon>Bacillati</taxon>
        <taxon>Actinomycetota</taxon>
        <taxon>Actinomycetes</taxon>
        <taxon>Actinomycetales</taxon>
        <taxon>Actinomycetaceae</taxon>
        <taxon>Boudabousia</taxon>
    </lineage>
</organism>
<feature type="transmembrane region" description="Helical" evidence="1">
    <location>
        <begin position="21"/>
        <end position="38"/>
    </location>
</feature>
<sequence length="122" mass="12586">MEKQLSNTNLKQLGALAGRSLVFAGLRTLAFGAVMLLLGATLGYWSAALLALVVAGSVQGFLLYRVNFFGLPLGLPKPQIAWALLAVGIVLSVATGSLLPLGAHLPTLTAGVKSSTRVTLEA</sequence>
<keyword evidence="1" id="KW-0812">Transmembrane</keyword>
<name>A0A1Q5PQB7_9ACTO</name>
<reference evidence="2 3" key="1">
    <citation type="submission" date="2016-11" db="EMBL/GenBank/DDBJ databases">
        <title>Actinomyces gypaetusis sp. nov. isolated from the vulture Gypaetus barbatus in Qinghai Tibet Plateau China.</title>
        <authorList>
            <person name="Meng X."/>
        </authorList>
    </citation>
    <scope>NUCLEOTIDE SEQUENCE [LARGE SCALE GENOMIC DNA]</scope>
    <source>
        <strain evidence="2 3">VUL4_2</strain>
    </source>
</reference>
<keyword evidence="3" id="KW-1185">Reference proteome</keyword>
<dbReference type="Proteomes" id="UP000186785">
    <property type="component" value="Unassembled WGS sequence"/>
</dbReference>